<evidence type="ECO:0000313" key="3">
    <source>
        <dbReference type="Proteomes" id="UP000192582"/>
    </source>
</evidence>
<name>A0A1W1VV28_9DEIO</name>
<dbReference type="GO" id="GO:0006367">
    <property type="term" value="P:transcription initiation at RNA polymerase II promoter"/>
    <property type="evidence" value="ECO:0007669"/>
    <property type="project" value="TreeGrafter"/>
</dbReference>
<dbReference type="InterPro" id="IPR001680">
    <property type="entry name" value="WD40_rpt"/>
</dbReference>
<dbReference type="PANTHER" id="PTHR19879">
    <property type="entry name" value="TRANSCRIPTION INITIATION FACTOR TFIID"/>
    <property type="match status" value="1"/>
</dbReference>
<dbReference type="InterPro" id="IPR015943">
    <property type="entry name" value="WD40/YVTN_repeat-like_dom_sf"/>
</dbReference>
<dbReference type="Gene3D" id="2.130.10.10">
    <property type="entry name" value="YVTN repeat-like/Quinoprotein amine dehydrogenase"/>
    <property type="match status" value="3"/>
</dbReference>
<evidence type="ECO:0000313" key="2">
    <source>
        <dbReference type="EMBL" id="SMB97225.1"/>
    </source>
</evidence>
<reference evidence="2 3" key="1">
    <citation type="submission" date="2017-04" db="EMBL/GenBank/DDBJ databases">
        <authorList>
            <person name="Afonso C.L."/>
            <person name="Miller P.J."/>
            <person name="Scott M.A."/>
            <person name="Spackman E."/>
            <person name="Goraichik I."/>
            <person name="Dimitrov K.M."/>
            <person name="Suarez D.L."/>
            <person name="Swayne D.E."/>
        </authorList>
    </citation>
    <scope>NUCLEOTIDE SEQUENCE [LARGE SCALE GENOMIC DNA]</scope>
    <source>
        <strain evidence="2 3">KR-140</strain>
    </source>
</reference>
<organism evidence="2 3">
    <name type="scientific">Deinococcus hopiensis KR-140</name>
    <dbReference type="NCBI Taxonomy" id="695939"/>
    <lineage>
        <taxon>Bacteria</taxon>
        <taxon>Thermotogati</taxon>
        <taxon>Deinococcota</taxon>
        <taxon>Deinococci</taxon>
        <taxon>Deinococcales</taxon>
        <taxon>Deinococcaceae</taxon>
        <taxon>Deinococcus</taxon>
    </lineage>
</organism>
<dbReference type="SMART" id="SM00320">
    <property type="entry name" value="WD40"/>
    <property type="match status" value="3"/>
</dbReference>
<evidence type="ECO:0008006" key="4">
    <source>
        <dbReference type="Google" id="ProtNLM"/>
    </source>
</evidence>
<dbReference type="AlphaFoldDB" id="A0A1W1VV28"/>
<gene>
    <name evidence="2" type="ORF">SAMN00790413_06424</name>
</gene>
<dbReference type="RefSeq" id="WP_139807156.1">
    <property type="nucleotide sequence ID" value="NZ_FWWU01000010.1"/>
</dbReference>
<dbReference type="InterPro" id="IPR011047">
    <property type="entry name" value="Quinoprotein_ADH-like_sf"/>
</dbReference>
<dbReference type="SUPFAM" id="SSF63829">
    <property type="entry name" value="Calcium-dependent phosphotriesterase"/>
    <property type="match status" value="1"/>
</dbReference>
<dbReference type="SUPFAM" id="SSF50998">
    <property type="entry name" value="Quinoprotein alcohol dehydrogenase-like"/>
    <property type="match status" value="1"/>
</dbReference>
<dbReference type="PANTHER" id="PTHR19879:SF1">
    <property type="entry name" value="CANNONBALL-RELATED"/>
    <property type="match status" value="1"/>
</dbReference>
<sequence>MKRLLLSLALLVAADAQAARVQLQGSVPGGPAQLVAVSADARTVAITSADRVGLFQAGGARTALLSPTGRRLTSLVTAGPNFLTLDRSGTLARISGGRVTILARDLCPVTGGDHPGPELDFAAGTFAVRCEAAVLLGQPGAWQKLTLPPSSSFTGVALSRDGRQLAALVDARIVRYALPAMNPLPALTRLAGEDTPLMDNPLTPAAASALAFDPAGRRLAVGWGMSFGKAYNQSVTVYDLRTGEGRSLPTYPDWTDRLAFSADGRQLLANGISSPRLWDLGAWKRLPPPQEINTSIGVQGVAWLGSNLISASSLGAVALTPSGKLRARYPMPQLQLTLAAYSGDGRLLAVTGDNGQLHLVDARTAQVRWSAPAHGGQVDSLRFNRAGTLLVGGSSDADHVQFWDVRSGKPTGPTITGVHTVAGFTAGDRELVFGGRVVPLSEVLSRTGEVGLERFSGRSDREPSSDAADLTPAGNAVCERAAVYTSSGTGVRASLRDLNGTAQVHFGLTLPENRTLAATTADCHTLVVATQAPTKAAASSPFTPVGVEVYDPRTGKKLRSWATAGEVHSLALSPDGQWVAYTEQGREELVIGDVRTGRQTRWPLPARSEPPNVALTFRPDSQALLVGLGARPEASFTVLSLP</sequence>
<keyword evidence="3" id="KW-1185">Reference proteome</keyword>
<dbReference type="EMBL" id="FWWU01000010">
    <property type="protein sequence ID" value="SMB97225.1"/>
    <property type="molecule type" value="Genomic_DNA"/>
</dbReference>
<protein>
    <recommendedName>
        <fullName evidence="4">WD40 repeat</fullName>
    </recommendedName>
</protein>
<keyword evidence="1" id="KW-0732">Signal</keyword>
<dbReference type="STRING" id="695939.SAMN00790413_06424"/>
<proteinExistence type="predicted"/>
<accession>A0A1W1VV28</accession>
<evidence type="ECO:0000256" key="1">
    <source>
        <dbReference type="SAM" id="SignalP"/>
    </source>
</evidence>
<feature type="signal peptide" evidence="1">
    <location>
        <begin position="1"/>
        <end position="18"/>
    </location>
</feature>
<dbReference type="OrthoDB" id="9805828at2"/>
<feature type="chain" id="PRO_5012325576" description="WD40 repeat" evidence="1">
    <location>
        <begin position="19"/>
        <end position="642"/>
    </location>
</feature>
<dbReference type="Proteomes" id="UP000192582">
    <property type="component" value="Unassembled WGS sequence"/>
</dbReference>